<keyword evidence="3" id="KW-1185">Reference proteome</keyword>
<dbReference type="AlphaFoldDB" id="M3AG09"/>
<dbReference type="Proteomes" id="UP000011744">
    <property type="component" value="Unassembled WGS sequence"/>
</dbReference>
<reference evidence="2 3" key="1">
    <citation type="journal article" date="2014" name="Genome Announc.">
        <title>Draft Genome Sequence of Magnetospirillum sp. Strain SO-1, a Freshwater Magnetotactic Bacterium Isolated from the Ol'khovka River, Russia.</title>
        <authorList>
            <person name="Grouzdev D.S."/>
            <person name="Dziuba M.V."/>
            <person name="Sukhacheva M.S."/>
            <person name="Mardanov A.V."/>
            <person name="Beletskiy A.V."/>
            <person name="Kuznetsov B.B."/>
            <person name="Skryabin K.G."/>
        </authorList>
    </citation>
    <scope>NUCLEOTIDE SEQUENCE [LARGE SCALE GENOMIC DNA]</scope>
    <source>
        <strain evidence="2 3">SO-1</strain>
    </source>
</reference>
<evidence type="ECO:0000313" key="2">
    <source>
        <dbReference type="EMBL" id="EME71499.1"/>
    </source>
</evidence>
<dbReference type="EMBL" id="AONQ01000004">
    <property type="protein sequence ID" value="EME71499.1"/>
    <property type="molecule type" value="Genomic_DNA"/>
</dbReference>
<dbReference type="eggNOG" id="ENOG5032WCD">
    <property type="taxonomic scope" value="Bacteria"/>
</dbReference>
<proteinExistence type="predicted"/>
<evidence type="ECO:0000256" key="1">
    <source>
        <dbReference type="SAM" id="MobiDB-lite"/>
    </source>
</evidence>
<sequence>MGAQETVPAIEPGGAMVPREPGGKRCRSVAAVAILALTDILEESAVDGTVTMDDVRRVAKAVLAARGPLGEHYSLWEDGCDAAFTLRRIEQQRTDFMGRIITRPFSNCFDDKNSGIERKHLPQFFAAVRMIIGEEPYDLLRTRAGKAAERHRLEDGTVAWGDFYADEEVRAIFEEVLVTMARSFRRFEPRKDWFLIIMNSSPSSVSTASNAFIPKRPEDKVLREFSEAHMVRLFQALFASCRPDAFSPERKAAFMEKWGSEPEKVFGTLFVSLAEMAQ</sequence>
<accession>M3AG09</accession>
<feature type="region of interest" description="Disordered" evidence="1">
    <location>
        <begin position="1"/>
        <end position="21"/>
    </location>
</feature>
<protein>
    <submittedName>
        <fullName evidence="2">Uncharacterized protein</fullName>
    </submittedName>
</protein>
<dbReference type="OrthoDB" id="7335416at2"/>
<organism evidence="2 3">
    <name type="scientific">Paramagnetospirillum caucaseum</name>
    <dbReference type="NCBI Taxonomy" id="1244869"/>
    <lineage>
        <taxon>Bacteria</taxon>
        <taxon>Pseudomonadati</taxon>
        <taxon>Pseudomonadota</taxon>
        <taxon>Alphaproteobacteria</taxon>
        <taxon>Rhodospirillales</taxon>
        <taxon>Magnetospirillaceae</taxon>
        <taxon>Paramagnetospirillum</taxon>
    </lineage>
</organism>
<evidence type="ECO:0000313" key="3">
    <source>
        <dbReference type="Proteomes" id="UP000011744"/>
    </source>
</evidence>
<name>M3AG09_9PROT</name>
<comment type="caution">
    <text evidence="2">The sequence shown here is derived from an EMBL/GenBank/DDBJ whole genome shotgun (WGS) entry which is preliminary data.</text>
</comment>
<dbReference type="RefSeq" id="WP_008613966.1">
    <property type="nucleotide sequence ID" value="NZ_AONQ01000004.1"/>
</dbReference>
<gene>
    <name evidence="2" type="ORF">H261_02521</name>
</gene>
<dbReference type="PATRIC" id="fig|1244869.3.peg.502"/>